<dbReference type="CDD" id="cd16841">
    <property type="entry name" value="RraA_family"/>
    <property type="match status" value="1"/>
</dbReference>
<dbReference type="EMBL" id="JARESE010000001">
    <property type="protein sequence ID" value="MDE8650448.1"/>
    <property type="molecule type" value="Genomic_DNA"/>
</dbReference>
<dbReference type="Pfam" id="PF03737">
    <property type="entry name" value="RraA-like"/>
    <property type="match status" value="1"/>
</dbReference>
<dbReference type="InterPro" id="IPR005493">
    <property type="entry name" value="RraA/RraA-like"/>
</dbReference>
<reference evidence="1 2" key="1">
    <citation type="submission" date="2023-03" db="EMBL/GenBank/DDBJ databases">
        <title>NovoSphingobium album sp. nov. isolated from polycyclic aromatic hydrocarbons- and heavy-metal polluted soil.</title>
        <authorList>
            <person name="Liu Z."/>
            <person name="Wang K."/>
        </authorList>
    </citation>
    <scope>NUCLEOTIDE SEQUENCE [LARGE SCALE GENOMIC DNA]</scope>
    <source>
        <strain evidence="1 2">H3SJ31-1</strain>
    </source>
</reference>
<evidence type="ECO:0000313" key="1">
    <source>
        <dbReference type="EMBL" id="MDE8650448.1"/>
    </source>
</evidence>
<comment type="caution">
    <text evidence="1">The sequence shown here is derived from an EMBL/GenBank/DDBJ whole genome shotgun (WGS) entry which is preliminary data.</text>
</comment>
<dbReference type="NCBIfam" id="NF006731">
    <property type="entry name" value="PRK09262.1"/>
    <property type="match status" value="1"/>
</dbReference>
<accession>A0ABT5WK78</accession>
<dbReference type="Gene3D" id="3.50.30.40">
    <property type="entry name" value="Ribonuclease E inhibitor RraA/RraA-like"/>
    <property type="match status" value="1"/>
</dbReference>
<protein>
    <submittedName>
        <fullName evidence="1">4-carboxy-4-hydroxy-2-oxoadipate aldolase/oxaloacetate decarboxylase</fullName>
    </submittedName>
</protein>
<sequence>MIPTQSVIYSRIPRSDPDLIARAAQFGIADLHEGLGAVAGRMCLMSPAMRPIAPGQKVCGSAVTAFNYPGDNLAIHAALNVAGAGDVLVLTNGGGHQGALWGDVACNFAVKKGVAGTVVHGATRDTDAIRELGYPVWATAISVEHPEKNGPAAVNVPVVVDGVLVEPGDIICGDGDGVLVIPRALLRLAVENAEARAAKEVTFRQRIADGEVLFDIIGIRQVVERLGIEQKDCTWEEDR</sequence>
<gene>
    <name evidence="1" type="ORF">PYV00_01790</name>
</gene>
<keyword evidence="2" id="KW-1185">Reference proteome</keyword>
<proteinExistence type="predicted"/>
<dbReference type="Proteomes" id="UP001216253">
    <property type="component" value="Unassembled WGS sequence"/>
</dbReference>
<dbReference type="PANTHER" id="PTHR33254">
    <property type="entry name" value="4-HYDROXY-4-METHYL-2-OXOGLUTARATE ALDOLASE 3-RELATED"/>
    <property type="match status" value="1"/>
</dbReference>
<dbReference type="RefSeq" id="WP_275226529.1">
    <property type="nucleotide sequence ID" value="NZ_JARESE010000001.1"/>
</dbReference>
<dbReference type="InterPro" id="IPR036704">
    <property type="entry name" value="RraA/RraA-like_sf"/>
</dbReference>
<name>A0ABT5WK78_9SPHN</name>
<evidence type="ECO:0000313" key="2">
    <source>
        <dbReference type="Proteomes" id="UP001216253"/>
    </source>
</evidence>
<dbReference type="SUPFAM" id="SSF89562">
    <property type="entry name" value="RraA-like"/>
    <property type="match status" value="1"/>
</dbReference>
<dbReference type="PANTHER" id="PTHR33254:SF16">
    <property type="entry name" value="BLR3842 PROTEIN"/>
    <property type="match status" value="1"/>
</dbReference>
<organism evidence="1 2">
    <name type="scientific">Novosphingobium album</name>
    <name type="common">ex Liu et al. 2023</name>
    <dbReference type="NCBI Taxonomy" id="3031130"/>
    <lineage>
        <taxon>Bacteria</taxon>
        <taxon>Pseudomonadati</taxon>
        <taxon>Pseudomonadota</taxon>
        <taxon>Alphaproteobacteria</taxon>
        <taxon>Sphingomonadales</taxon>
        <taxon>Sphingomonadaceae</taxon>
        <taxon>Novosphingobium</taxon>
    </lineage>
</organism>